<dbReference type="CDD" id="cd02440">
    <property type="entry name" value="AdoMet_MTases"/>
    <property type="match status" value="1"/>
</dbReference>
<protein>
    <recommendedName>
        <fullName evidence="4">Methyltransferase</fullName>
    </recommendedName>
</protein>
<reference evidence="2 3" key="1">
    <citation type="submission" date="2020-03" db="EMBL/GenBank/DDBJ databases">
        <title>Draft Genome Sequence of Cudoniella acicularis.</title>
        <authorList>
            <person name="Buettner E."/>
            <person name="Kellner H."/>
        </authorList>
    </citation>
    <scope>NUCLEOTIDE SEQUENCE [LARGE SCALE GENOMIC DNA]</scope>
    <source>
        <strain evidence="2 3">DSM 108380</strain>
    </source>
</reference>
<proteinExistence type="predicted"/>
<dbReference type="SUPFAM" id="SSF53335">
    <property type="entry name" value="S-adenosyl-L-methionine-dependent methyltransferases"/>
    <property type="match status" value="1"/>
</dbReference>
<dbReference type="EMBL" id="JAAMPI010000140">
    <property type="protein sequence ID" value="KAF4635121.1"/>
    <property type="molecule type" value="Genomic_DNA"/>
</dbReference>
<sequence length="289" mass="31802">MASTTPVKPSDAGYFMATDEEASRLENQHYVIKDAMGGLLLPPIDLSVGPLKILDSATADGTWIRDLTADGVRAGTPSHEFVGTDIDPRKFPEHPPIGTKYQIQDINKPWPEEWKRSFDIVHQRLALAATEAGTKQMVRTISELVKPGGWIQLIEAENTLEVAKEGSAMRNFIQLILDLYAFMGVPEKLSEQLKPWLEESGFVRVQERTFACQMGVSNPNPELASNGVFSMNIAVVGLVGFGQTLPAETLFKGQDSKKILSTLVEDLKAEMVSTGANYPLRVVWGQYPA</sequence>
<dbReference type="AlphaFoldDB" id="A0A8H4RU36"/>
<keyword evidence="3" id="KW-1185">Reference proteome</keyword>
<evidence type="ECO:0000313" key="2">
    <source>
        <dbReference type="EMBL" id="KAF4635121.1"/>
    </source>
</evidence>
<evidence type="ECO:0000256" key="1">
    <source>
        <dbReference type="SAM" id="MobiDB-lite"/>
    </source>
</evidence>
<accession>A0A8H4RU36</accession>
<feature type="region of interest" description="Disordered" evidence="1">
    <location>
        <begin position="78"/>
        <end position="98"/>
    </location>
</feature>
<name>A0A8H4RU36_9HELO</name>
<evidence type="ECO:0000313" key="3">
    <source>
        <dbReference type="Proteomes" id="UP000566819"/>
    </source>
</evidence>
<dbReference type="Proteomes" id="UP000566819">
    <property type="component" value="Unassembled WGS sequence"/>
</dbReference>
<evidence type="ECO:0008006" key="4">
    <source>
        <dbReference type="Google" id="ProtNLM"/>
    </source>
</evidence>
<dbReference type="Gene3D" id="3.40.50.150">
    <property type="entry name" value="Vaccinia Virus protein VP39"/>
    <property type="match status" value="1"/>
</dbReference>
<gene>
    <name evidence="2" type="ORF">G7Y89_g2978</name>
</gene>
<organism evidence="2 3">
    <name type="scientific">Cudoniella acicularis</name>
    <dbReference type="NCBI Taxonomy" id="354080"/>
    <lineage>
        <taxon>Eukaryota</taxon>
        <taxon>Fungi</taxon>
        <taxon>Dikarya</taxon>
        <taxon>Ascomycota</taxon>
        <taxon>Pezizomycotina</taxon>
        <taxon>Leotiomycetes</taxon>
        <taxon>Helotiales</taxon>
        <taxon>Tricladiaceae</taxon>
        <taxon>Cudoniella</taxon>
    </lineage>
</organism>
<dbReference type="InterPro" id="IPR029063">
    <property type="entry name" value="SAM-dependent_MTases_sf"/>
</dbReference>
<dbReference type="OrthoDB" id="184880at2759"/>
<comment type="caution">
    <text evidence="2">The sequence shown here is derived from an EMBL/GenBank/DDBJ whole genome shotgun (WGS) entry which is preliminary data.</text>
</comment>